<name>A0A0W0SLI5_9GAMM</name>
<sequence>MKISQIKKCLDNYDINKGPVRFIRDEPHIGELRQYYNTEIIKEGEKDRELTPKEYVKVVRICLGKNTWNDSESSKALEEFLKLLGGKNALQRLKENKQLTAAHILLLEKYKDKAENLSQLIVSLKGSTLDIPFADLVQQIDLSTVNEVLKDIESLKEAEVLSAKTLLLTAKSEAPCTMTSTIILLHRYDLVGQGIDLDCLPHTLSISSIYKIVTLLVQIDPNLIRANLVAISKLGKNTAGFLEILEELSQTKEAITQSYLDKCLHLEVIGAKQWIKDTLSTFREAGWPVLPRLDAILANATKEYSVKISLALEKLKGLKLQPAQVQHVLDILFNSPEHSSTLIEGVSILQNDLCSDENLAIIRTNLQYADKLANAIKSLKSVSLDDKENKTLVSQVPEFSDAIASVFKQLAKVKQFSHNTRELALKHLKNAEVVAGILRYLRVNLSDEMINGSLIDLCEELFKKNLMTLEFQDLLADLGKAEILSPPNLTLLIEHASFIHTLASACFCLSYGGKFNQENFDCLFENPRRALGIAEMLGGKTRPSNQAVNQLVSDKGAQDFVMIRKAARVMAQGLRGLTLFSPVEINQRQVERFCQLSKRDPSEFDPAFLHEQQQEVLIKIATMCGNGHLEEATEYCTASDGLTGLKSQNL</sequence>
<evidence type="ECO:0000313" key="2">
    <source>
        <dbReference type="Proteomes" id="UP000054742"/>
    </source>
</evidence>
<organism evidence="1 2">
    <name type="scientific">Legionella brunensis</name>
    <dbReference type="NCBI Taxonomy" id="29422"/>
    <lineage>
        <taxon>Bacteria</taxon>
        <taxon>Pseudomonadati</taxon>
        <taxon>Pseudomonadota</taxon>
        <taxon>Gammaproteobacteria</taxon>
        <taxon>Legionellales</taxon>
        <taxon>Legionellaceae</taxon>
        <taxon>Legionella</taxon>
    </lineage>
</organism>
<protein>
    <submittedName>
        <fullName evidence="1">Uncharacterized protein</fullName>
    </submittedName>
</protein>
<reference evidence="1 2" key="1">
    <citation type="submission" date="2015-11" db="EMBL/GenBank/DDBJ databases">
        <title>Genomic analysis of 38 Legionella species identifies large and diverse effector repertoires.</title>
        <authorList>
            <person name="Burstein D."/>
            <person name="Amaro F."/>
            <person name="Zusman T."/>
            <person name="Lifshitz Z."/>
            <person name="Cohen O."/>
            <person name="Gilbert J.A."/>
            <person name="Pupko T."/>
            <person name="Shuman H.A."/>
            <person name="Segal G."/>
        </authorList>
    </citation>
    <scope>NUCLEOTIDE SEQUENCE [LARGE SCALE GENOMIC DNA]</scope>
    <source>
        <strain evidence="1 2">ATCC 43878</strain>
    </source>
</reference>
<gene>
    <name evidence="1" type="ORF">Lbru_1390</name>
</gene>
<dbReference type="RefSeq" id="WP_058441473.1">
    <property type="nucleotide sequence ID" value="NZ_CAAAHU010000003.1"/>
</dbReference>
<dbReference type="EMBL" id="LNXV01000011">
    <property type="protein sequence ID" value="KTC84029.1"/>
    <property type="molecule type" value="Genomic_DNA"/>
</dbReference>
<dbReference type="PATRIC" id="fig|29422.6.peg.1473"/>
<keyword evidence="2" id="KW-1185">Reference proteome</keyword>
<dbReference type="AlphaFoldDB" id="A0A0W0SLI5"/>
<dbReference type="OrthoDB" id="5651004at2"/>
<accession>A0A0W0SLI5</accession>
<dbReference type="Proteomes" id="UP000054742">
    <property type="component" value="Unassembled WGS sequence"/>
</dbReference>
<dbReference type="STRING" id="29422.Lbru_1390"/>
<evidence type="ECO:0000313" key="1">
    <source>
        <dbReference type="EMBL" id="KTC84029.1"/>
    </source>
</evidence>
<proteinExistence type="predicted"/>
<comment type="caution">
    <text evidence="1">The sequence shown here is derived from an EMBL/GenBank/DDBJ whole genome shotgun (WGS) entry which is preliminary data.</text>
</comment>